<dbReference type="RefSeq" id="XP_056035807.1">
    <property type="nucleotide sequence ID" value="XM_056179108.1"/>
</dbReference>
<proteinExistence type="predicted"/>
<sequence>MNLNTILDAHCHPTDTPGDLHIIPELSLGKIIIMGTRPMDQGYVSEIAEKYPEKVIPSFGIHPWFSYLIYDPNELTQSDESTIKAEHYKKILSPEPPGDFIRELPQPISITTLSEIISQLVVKHPSALIGEIGLDKPFRLPVGPYDARSSLPQGPLSPHYVRMEHQIKVFEFQLRLASKYQRTVSVHSVQTYTYIYDVLSKLWDGHWIPSKSQLRKYKPGEFESIREGRKQNYPPRICFHSYSGSGQQISLFSAHKVPSEFYYSFSTGINSRYKKMDETIRSAPDDKILPESDHHSASTLDKLVVESVSAIAKAKSWSEEDTMSILSKNCSSFLM</sequence>
<gene>
    <name evidence="1" type="primary">scn3</name>
    <name evidence="1" type="ORF">SOMG_00314</name>
</gene>
<protein>
    <submittedName>
        <fullName evidence="1">TatD DNase family Scn1</fullName>
    </submittedName>
</protein>
<organism evidence="1 2">
    <name type="scientific">Schizosaccharomyces osmophilus</name>
    <dbReference type="NCBI Taxonomy" id="2545709"/>
    <lineage>
        <taxon>Eukaryota</taxon>
        <taxon>Fungi</taxon>
        <taxon>Dikarya</taxon>
        <taxon>Ascomycota</taxon>
        <taxon>Taphrinomycotina</taxon>
        <taxon>Schizosaccharomycetes</taxon>
        <taxon>Schizosaccharomycetales</taxon>
        <taxon>Schizosaccharomycetaceae</taxon>
        <taxon>Schizosaccharomyces</taxon>
    </lineage>
</organism>
<dbReference type="Proteomes" id="UP001212411">
    <property type="component" value="Chromosome 1"/>
</dbReference>
<name>A0AAE9W8A9_9SCHI</name>
<reference evidence="1 2" key="1">
    <citation type="journal article" date="2023" name="G3 (Bethesda)">
        <title>A high-quality reference genome for the fission yeast Schizosaccharomyces osmophilus.</title>
        <authorList>
            <person name="Jia G.S."/>
            <person name="Zhang W.C."/>
            <person name="Liang Y."/>
            <person name="Liu X.H."/>
            <person name="Rhind N."/>
            <person name="Pidoux A."/>
            <person name="Brysch-Herzberg M."/>
            <person name="Du L.L."/>
        </authorList>
    </citation>
    <scope>NUCLEOTIDE SEQUENCE [LARGE SCALE GENOMIC DNA]</scope>
    <source>
        <strain evidence="1 2">CBS 15793</strain>
    </source>
</reference>
<dbReference type="PANTHER" id="PTHR47345">
    <property type="entry name" value="CUT9-INTERACTING PROTEIN SCN1"/>
    <property type="match status" value="1"/>
</dbReference>
<dbReference type="Pfam" id="PF01026">
    <property type="entry name" value="TatD_DNase"/>
    <property type="match status" value="1"/>
</dbReference>
<accession>A0AAE9W8A9</accession>
<dbReference type="InterPro" id="IPR053044">
    <property type="entry name" value="Metallo-hydrolase/TatD-type"/>
</dbReference>
<dbReference type="EMBL" id="CP115611">
    <property type="protein sequence ID" value="WBW71564.1"/>
    <property type="molecule type" value="Genomic_DNA"/>
</dbReference>
<dbReference type="Gene3D" id="3.20.20.140">
    <property type="entry name" value="Metal-dependent hydrolases"/>
    <property type="match status" value="1"/>
</dbReference>
<dbReference type="GO" id="GO:0016788">
    <property type="term" value="F:hydrolase activity, acting on ester bonds"/>
    <property type="evidence" value="ECO:0007669"/>
    <property type="project" value="InterPro"/>
</dbReference>
<keyword evidence="2" id="KW-1185">Reference proteome</keyword>
<evidence type="ECO:0000313" key="1">
    <source>
        <dbReference type="EMBL" id="WBW71564.1"/>
    </source>
</evidence>
<dbReference type="InterPro" id="IPR032466">
    <property type="entry name" value="Metal_Hydrolase"/>
</dbReference>
<dbReference type="GeneID" id="80873797"/>
<dbReference type="InterPro" id="IPR001130">
    <property type="entry name" value="TatD-like"/>
</dbReference>
<dbReference type="KEGG" id="som:SOMG_00314"/>
<evidence type="ECO:0000313" key="2">
    <source>
        <dbReference type="Proteomes" id="UP001212411"/>
    </source>
</evidence>
<dbReference type="PANTHER" id="PTHR47345:SF1">
    <property type="entry name" value="CUT9-INTERACTING PROTEIN SCN1"/>
    <property type="match status" value="1"/>
</dbReference>
<dbReference type="AlphaFoldDB" id="A0AAE9W8A9"/>
<dbReference type="SUPFAM" id="SSF51556">
    <property type="entry name" value="Metallo-dependent hydrolases"/>
    <property type="match status" value="1"/>
</dbReference>